<gene>
    <name evidence="1" type="ORF">ZEAMMB73_Zm00001d041138</name>
</gene>
<dbReference type="EMBL" id="CM007649">
    <property type="protein sequence ID" value="ONM32514.1"/>
    <property type="molecule type" value="Genomic_DNA"/>
</dbReference>
<sequence length="50" mass="5970">MSEVEPLDRYTLLLSWTIDAVCINDLRNYVYSWFQFICFPILFLFGLCSI</sequence>
<name>A0A1D6MUJ0_MAIZE</name>
<dbReference type="AlphaFoldDB" id="A0A1D6MUJ0"/>
<evidence type="ECO:0000313" key="1">
    <source>
        <dbReference type="EMBL" id="ONM32514.1"/>
    </source>
</evidence>
<reference evidence="1" key="1">
    <citation type="submission" date="2015-12" db="EMBL/GenBank/DDBJ databases">
        <title>Update maize B73 reference genome by single molecule sequencing technologies.</title>
        <authorList>
            <consortium name="Maize Genome Sequencing Project"/>
            <person name="Ware D."/>
        </authorList>
    </citation>
    <scope>NUCLEOTIDE SEQUENCE [LARGE SCALE GENOMIC DNA]</scope>
    <source>
        <tissue evidence="1">Seedling</tissue>
    </source>
</reference>
<proteinExistence type="predicted"/>
<protein>
    <submittedName>
        <fullName evidence="1">Exocyst complex component SEC10</fullName>
    </submittedName>
</protein>
<organism evidence="1">
    <name type="scientific">Zea mays</name>
    <name type="common">Maize</name>
    <dbReference type="NCBI Taxonomy" id="4577"/>
    <lineage>
        <taxon>Eukaryota</taxon>
        <taxon>Viridiplantae</taxon>
        <taxon>Streptophyta</taxon>
        <taxon>Embryophyta</taxon>
        <taxon>Tracheophyta</taxon>
        <taxon>Spermatophyta</taxon>
        <taxon>Magnoliopsida</taxon>
        <taxon>Liliopsida</taxon>
        <taxon>Poales</taxon>
        <taxon>Poaceae</taxon>
        <taxon>PACMAD clade</taxon>
        <taxon>Panicoideae</taxon>
        <taxon>Andropogonodae</taxon>
        <taxon>Andropogoneae</taxon>
        <taxon>Tripsacinae</taxon>
        <taxon>Zea</taxon>
    </lineage>
</organism>
<accession>A0A1D6MUJ0</accession>